<evidence type="ECO:0000256" key="2">
    <source>
        <dbReference type="ARBA" id="ARBA00022801"/>
    </source>
</evidence>
<comment type="similarity">
    <text evidence="1 3">Belongs to the HAM1 NTPase family.</text>
</comment>
<name>A0A0M0BVD8_9ARCH</name>
<dbReference type="GO" id="GO:0009143">
    <property type="term" value="P:nucleoside triphosphate catabolic process"/>
    <property type="evidence" value="ECO:0007669"/>
    <property type="project" value="InterPro"/>
</dbReference>
<dbReference type="PANTHER" id="PTHR11067">
    <property type="entry name" value="INOSINE TRIPHOSPHATE PYROPHOSPHATASE/HAM1 PROTEIN"/>
    <property type="match status" value="1"/>
</dbReference>
<dbReference type="Proteomes" id="UP000054016">
    <property type="component" value="Unassembled WGS sequence"/>
</dbReference>
<sequence length="180" mass="20084">MHKFHEATSILTRIDIAVAMLRVKDTEIQSDSLLEIAQTSARDIFKRYGLPVIVEDAGLFIDALKGFPGPYAAYAYKTICNKGLLKLMENVKNRKAQFQSAIVYCDSEAEAPIVFKGEANGVITFAERSGSGKSGFGFDPIFKPDGSAKTFAEMTLEEKNVFSHRAKSIRNFAEWYKKLQ</sequence>
<dbReference type="InterPro" id="IPR029001">
    <property type="entry name" value="ITPase-like_fam"/>
</dbReference>
<reference evidence="5" key="1">
    <citation type="submission" date="2015-06" db="EMBL/GenBank/DDBJ databases">
        <title>New insights into the roles of widespread benthic archaea in carbon and nitrogen cycling.</title>
        <authorList>
            <person name="Lazar C.S."/>
            <person name="Baker B.J."/>
            <person name="Seitz K.W."/>
            <person name="Hyde A.S."/>
            <person name="Dick G.J."/>
            <person name="Hinrichs K.-U."/>
            <person name="Teske A.P."/>
        </authorList>
    </citation>
    <scope>NUCLEOTIDE SEQUENCE [LARGE SCALE GENOMIC DNA]</scope>
</reference>
<dbReference type="Gene3D" id="3.90.950.10">
    <property type="match status" value="1"/>
</dbReference>
<dbReference type="AlphaFoldDB" id="A0A0M0BVD8"/>
<proteinExistence type="inferred from homology"/>
<protein>
    <submittedName>
        <fullName evidence="4">Uncharacterized protein</fullName>
    </submittedName>
</protein>
<dbReference type="GO" id="GO:0005737">
    <property type="term" value="C:cytoplasm"/>
    <property type="evidence" value="ECO:0007669"/>
    <property type="project" value="TreeGrafter"/>
</dbReference>
<keyword evidence="2 3" id="KW-0378">Hydrolase</keyword>
<dbReference type="CDD" id="cd00515">
    <property type="entry name" value="HAM1"/>
    <property type="match status" value="1"/>
</dbReference>
<evidence type="ECO:0000313" key="5">
    <source>
        <dbReference type="Proteomes" id="UP000054016"/>
    </source>
</evidence>
<evidence type="ECO:0000313" key="4">
    <source>
        <dbReference type="EMBL" id="KON32136.1"/>
    </source>
</evidence>
<gene>
    <name evidence="4" type="ORF">AC478_01215</name>
</gene>
<accession>A0A0M0BVD8</accession>
<evidence type="ECO:0000256" key="3">
    <source>
        <dbReference type="RuleBase" id="RU003781"/>
    </source>
</evidence>
<dbReference type="PANTHER" id="PTHR11067:SF9">
    <property type="entry name" value="INOSINE TRIPHOSPHATE PYROPHOSPHATASE"/>
    <property type="match status" value="1"/>
</dbReference>
<evidence type="ECO:0000256" key="1">
    <source>
        <dbReference type="ARBA" id="ARBA00008023"/>
    </source>
</evidence>
<dbReference type="EMBL" id="LFWV01000011">
    <property type="protein sequence ID" value="KON32136.1"/>
    <property type="molecule type" value="Genomic_DNA"/>
</dbReference>
<dbReference type="GO" id="GO:0047429">
    <property type="term" value="F:nucleoside triphosphate diphosphatase activity"/>
    <property type="evidence" value="ECO:0007669"/>
    <property type="project" value="InterPro"/>
</dbReference>
<comment type="caution">
    <text evidence="4">The sequence shown here is derived from an EMBL/GenBank/DDBJ whole genome shotgun (WGS) entry which is preliminary data.</text>
</comment>
<dbReference type="PATRIC" id="fig|1685125.3.peg.271"/>
<dbReference type="Pfam" id="PF01725">
    <property type="entry name" value="Ham1p_like"/>
    <property type="match status" value="1"/>
</dbReference>
<dbReference type="SUPFAM" id="SSF52972">
    <property type="entry name" value="ITPase-like"/>
    <property type="match status" value="1"/>
</dbReference>
<organism evidence="4 5">
    <name type="scientific">miscellaneous Crenarchaeota group-1 archaeon SG8-32-3</name>
    <dbReference type="NCBI Taxonomy" id="1685125"/>
    <lineage>
        <taxon>Archaea</taxon>
        <taxon>Candidatus Bathyarchaeota</taxon>
        <taxon>MCG-1</taxon>
    </lineage>
</organism>
<dbReference type="InterPro" id="IPR002637">
    <property type="entry name" value="RdgB/HAM1"/>
</dbReference>
<dbReference type="NCBIfam" id="TIGR00042">
    <property type="entry name" value="RdgB/HAM1 family non-canonical purine NTP pyrophosphatase"/>
    <property type="match status" value="1"/>
</dbReference>